<feature type="domain" description="RNA-binding S4" evidence="3">
    <location>
        <begin position="127"/>
        <end position="184"/>
    </location>
</feature>
<dbReference type="CDD" id="cd00165">
    <property type="entry name" value="S4"/>
    <property type="match status" value="1"/>
</dbReference>
<feature type="compositionally biased region" description="Polar residues" evidence="2">
    <location>
        <begin position="43"/>
        <end position="59"/>
    </location>
</feature>
<gene>
    <name evidence="4" type="ORF">CYMTET_6808</name>
</gene>
<accession>A0AAE0GWH5</accession>
<sequence>RHTIASLGQGYGRLAAWLEGDRDRGVNTTRQDVVNAPTPPTSPTNQGASPPISMTSNTREVLLPGDSDTSALGNGKEGAASTTAEEASMAELGLPCGFKPQEKAEADDTPGGELTDTFTIVAAQAGQKLAKLCATRIGCSRNAAAAMVRDGRIRVNSERSGANRVLECGDVITMYAEVEPEPTPDCPLATTEIQRRVNERMQAKAVRDFETADRLHKELSACGVHIIDRTHSWKALDGRRGTMGDPTIGVGEPSGEVIAAPVGAGTTPAAAAGIAPCGSQDVKTTAEAERRRLKNQKKREGRVKKAAAAGNEASESTAAAVQEEEPALSLKRKGAPGAQLDV</sequence>
<feature type="compositionally biased region" description="Basic residues" evidence="2">
    <location>
        <begin position="291"/>
        <end position="305"/>
    </location>
</feature>
<feature type="non-terminal residue" evidence="4">
    <location>
        <position position="1"/>
    </location>
</feature>
<protein>
    <recommendedName>
        <fullName evidence="3">RNA-binding S4 domain-containing protein</fullName>
    </recommendedName>
</protein>
<evidence type="ECO:0000256" key="2">
    <source>
        <dbReference type="SAM" id="MobiDB-lite"/>
    </source>
</evidence>
<dbReference type="PROSITE" id="PS50889">
    <property type="entry name" value="S4"/>
    <property type="match status" value="1"/>
</dbReference>
<dbReference type="Gene3D" id="3.10.290.10">
    <property type="entry name" value="RNA-binding S4 domain"/>
    <property type="match status" value="1"/>
</dbReference>
<evidence type="ECO:0000313" key="4">
    <source>
        <dbReference type="EMBL" id="KAK3285599.1"/>
    </source>
</evidence>
<dbReference type="GO" id="GO:0003723">
    <property type="term" value="F:RNA binding"/>
    <property type="evidence" value="ECO:0007669"/>
    <property type="project" value="UniProtKB-KW"/>
</dbReference>
<dbReference type="Proteomes" id="UP001190700">
    <property type="component" value="Unassembled WGS sequence"/>
</dbReference>
<keyword evidence="1" id="KW-0694">RNA-binding</keyword>
<reference evidence="4 5" key="1">
    <citation type="journal article" date="2015" name="Genome Biol. Evol.">
        <title>Comparative Genomics of a Bacterivorous Green Alga Reveals Evolutionary Causalities and Consequences of Phago-Mixotrophic Mode of Nutrition.</title>
        <authorList>
            <person name="Burns J.A."/>
            <person name="Paasch A."/>
            <person name="Narechania A."/>
            <person name="Kim E."/>
        </authorList>
    </citation>
    <scope>NUCLEOTIDE SEQUENCE [LARGE SCALE GENOMIC DNA]</scope>
    <source>
        <strain evidence="4 5">PLY_AMNH</strain>
    </source>
</reference>
<dbReference type="InterPro" id="IPR002942">
    <property type="entry name" value="S4_RNA-bd"/>
</dbReference>
<dbReference type="SMART" id="SM00363">
    <property type="entry name" value="S4"/>
    <property type="match status" value="1"/>
</dbReference>
<keyword evidence="5" id="KW-1185">Reference proteome</keyword>
<dbReference type="InterPro" id="IPR036986">
    <property type="entry name" value="S4_RNA-bd_sf"/>
</dbReference>
<feature type="region of interest" description="Disordered" evidence="2">
    <location>
        <begin position="21"/>
        <end position="86"/>
    </location>
</feature>
<proteinExistence type="predicted"/>
<dbReference type="EMBL" id="LGRX02001748">
    <property type="protein sequence ID" value="KAK3285599.1"/>
    <property type="molecule type" value="Genomic_DNA"/>
</dbReference>
<dbReference type="GO" id="GO:0004812">
    <property type="term" value="F:aminoacyl-tRNA ligase activity"/>
    <property type="evidence" value="ECO:0007669"/>
    <property type="project" value="InterPro"/>
</dbReference>
<dbReference type="AlphaFoldDB" id="A0AAE0GWH5"/>
<feature type="compositionally biased region" description="Low complexity" evidence="2">
    <location>
        <begin position="77"/>
        <end position="86"/>
    </location>
</feature>
<organism evidence="4 5">
    <name type="scientific">Cymbomonas tetramitiformis</name>
    <dbReference type="NCBI Taxonomy" id="36881"/>
    <lineage>
        <taxon>Eukaryota</taxon>
        <taxon>Viridiplantae</taxon>
        <taxon>Chlorophyta</taxon>
        <taxon>Pyramimonadophyceae</taxon>
        <taxon>Pyramimonadales</taxon>
        <taxon>Pyramimonadaceae</taxon>
        <taxon>Cymbomonas</taxon>
    </lineage>
</organism>
<dbReference type="GO" id="GO:0006418">
    <property type="term" value="P:tRNA aminoacylation for protein translation"/>
    <property type="evidence" value="ECO:0007669"/>
    <property type="project" value="InterPro"/>
</dbReference>
<name>A0AAE0GWH5_9CHLO</name>
<evidence type="ECO:0000259" key="3">
    <source>
        <dbReference type="SMART" id="SM00363"/>
    </source>
</evidence>
<comment type="caution">
    <text evidence="4">The sequence shown here is derived from an EMBL/GenBank/DDBJ whole genome shotgun (WGS) entry which is preliminary data.</text>
</comment>
<dbReference type="GO" id="GO:0005524">
    <property type="term" value="F:ATP binding"/>
    <property type="evidence" value="ECO:0007669"/>
    <property type="project" value="InterPro"/>
</dbReference>
<evidence type="ECO:0000256" key="1">
    <source>
        <dbReference type="PROSITE-ProRule" id="PRU00182"/>
    </source>
</evidence>
<evidence type="ECO:0000313" key="5">
    <source>
        <dbReference type="Proteomes" id="UP001190700"/>
    </source>
</evidence>
<dbReference type="SUPFAM" id="SSF55174">
    <property type="entry name" value="Alpha-L RNA-binding motif"/>
    <property type="match status" value="1"/>
</dbReference>
<dbReference type="InterPro" id="IPR009080">
    <property type="entry name" value="tRNAsynth_Ia_anticodon-bd"/>
</dbReference>
<feature type="region of interest" description="Disordered" evidence="2">
    <location>
        <begin position="282"/>
        <end position="342"/>
    </location>
</feature>
<dbReference type="SUPFAM" id="SSF47323">
    <property type="entry name" value="Anticodon-binding domain of a subclass of class I aminoacyl-tRNA synthetases"/>
    <property type="match status" value="1"/>
</dbReference>